<feature type="transmembrane region" description="Helical" evidence="1">
    <location>
        <begin position="20"/>
        <end position="36"/>
    </location>
</feature>
<dbReference type="HOGENOM" id="CLU_1358090_0_0_9"/>
<keyword evidence="1" id="KW-0472">Membrane</keyword>
<feature type="transmembrane region" description="Helical" evidence="1">
    <location>
        <begin position="48"/>
        <end position="76"/>
    </location>
</feature>
<dbReference type="KEGG" id="aoe:Clos_0347"/>
<name>A8ML92_ALKOO</name>
<keyword evidence="1" id="KW-1133">Transmembrane helix</keyword>
<evidence type="ECO:0000313" key="3">
    <source>
        <dbReference type="Proteomes" id="UP000000269"/>
    </source>
</evidence>
<dbReference type="InterPro" id="IPR035406">
    <property type="entry name" value="DUF5412"/>
</dbReference>
<dbReference type="OrthoDB" id="2665924at2"/>
<dbReference type="AlphaFoldDB" id="A8ML92"/>
<evidence type="ECO:0000313" key="2">
    <source>
        <dbReference type="EMBL" id="ABW17909.1"/>
    </source>
</evidence>
<keyword evidence="1" id="KW-0812">Transmembrane</keyword>
<dbReference type="RefSeq" id="WP_012158224.1">
    <property type="nucleotide sequence ID" value="NC_009922.1"/>
</dbReference>
<dbReference type="Proteomes" id="UP000000269">
    <property type="component" value="Chromosome"/>
</dbReference>
<proteinExistence type="predicted"/>
<dbReference type="EMBL" id="CP000853">
    <property type="protein sequence ID" value="ABW17909.1"/>
    <property type="molecule type" value="Genomic_DNA"/>
</dbReference>
<feature type="transmembrane region" description="Helical" evidence="1">
    <location>
        <begin position="88"/>
        <end position="107"/>
    </location>
</feature>
<protein>
    <submittedName>
        <fullName evidence="2">Uncharacterized protein</fullName>
    </submittedName>
</protein>
<accession>A8ML92</accession>
<keyword evidence="3" id="KW-1185">Reference proteome</keyword>
<evidence type="ECO:0000256" key="1">
    <source>
        <dbReference type="SAM" id="Phobius"/>
    </source>
</evidence>
<dbReference type="Pfam" id="PF17428">
    <property type="entry name" value="DUF5412"/>
    <property type="match status" value="1"/>
</dbReference>
<sequence>MIILMDLIGYSFISPVVQNIFYMFYILTSFYILYGIKKENQVRISHWALTILSLILFIIILRNSIIGFPLLFIFPILASKKSPMILKLISWIAYIAVCLFFCLCVFIRHGFARTYVLSNEISPDKRYNAAVIVQDQGALGGAIEVRAERLYGGIVKKSRVIYTDRLSEPKIQWVNDHTIKINDLEIDLNERNILGKKTINL</sequence>
<organism evidence="2 3">
    <name type="scientific">Alkaliphilus oremlandii (strain OhILAs)</name>
    <name type="common">Clostridium oremlandii (strain OhILAs)</name>
    <dbReference type="NCBI Taxonomy" id="350688"/>
    <lineage>
        <taxon>Bacteria</taxon>
        <taxon>Bacillati</taxon>
        <taxon>Bacillota</taxon>
        <taxon>Clostridia</taxon>
        <taxon>Peptostreptococcales</taxon>
        <taxon>Natronincolaceae</taxon>
        <taxon>Alkaliphilus</taxon>
    </lineage>
</organism>
<dbReference type="STRING" id="350688.Clos_0347"/>
<reference evidence="3" key="1">
    <citation type="submission" date="2007-10" db="EMBL/GenBank/DDBJ databases">
        <title>Complete genome of Alkaliphilus oremlandii OhILAs.</title>
        <authorList>
            <person name="Copeland A."/>
            <person name="Lucas S."/>
            <person name="Lapidus A."/>
            <person name="Barry K."/>
            <person name="Detter J.C."/>
            <person name="Glavina del Rio T."/>
            <person name="Hammon N."/>
            <person name="Israni S."/>
            <person name="Dalin E."/>
            <person name="Tice H."/>
            <person name="Pitluck S."/>
            <person name="Chain P."/>
            <person name="Malfatti S."/>
            <person name="Shin M."/>
            <person name="Vergez L."/>
            <person name="Schmutz J."/>
            <person name="Larimer F."/>
            <person name="Land M."/>
            <person name="Hauser L."/>
            <person name="Kyrpides N."/>
            <person name="Mikhailova N."/>
            <person name="Stolz J.F."/>
            <person name="Dawson A."/>
            <person name="Fisher E."/>
            <person name="Crable B."/>
            <person name="Perera E."/>
            <person name="Lisak J."/>
            <person name="Ranganathan M."/>
            <person name="Basu P."/>
            <person name="Richardson P."/>
        </authorList>
    </citation>
    <scope>NUCLEOTIDE SEQUENCE [LARGE SCALE GENOMIC DNA]</scope>
    <source>
        <strain evidence="3">OhILAs</strain>
    </source>
</reference>
<gene>
    <name evidence="2" type="ordered locus">Clos_0347</name>
</gene>